<organism evidence="3 4">
    <name type="scientific">Trema orientale</name>
    <name type="common">Charcoal tree</name>
    <name type="synonym">Celtis orientalis</name>
    <dbReference type="NCBI Taxonomy" id="63057"/>
    <lineage>
        <taxon>Eukaryota</taxon>
        <taxon>Viridiplantae</taxon>
        <taxon>Streptophyta</taxon>
        <taxon>Embryophyta</taxon>
        <taxon>Tracheophyta</taxon>
        <taxon>Spermatophyta</taxon>
        <taxon>Magnoliopsida</taxon>
        <taxon>eudicotyledons</taxon>
        <taxon>Gunneridae</taxon>
        <taxon>Pentapetalae</taxon>
        <taxon>rosids</taxon>
        <taxon>fabids</taxon>
        <taxon>Rosales</taxon>
        <taxon>Cannabaceae</taxon>
        <taxon>Trema</taxon>
    </lineage>
</organism>
<dbReference type="STRING" id="63057.A0A2P5FKB0"/>
<gene>
    <name evidence="3" type="ORF">TorRG33x02_060600</name>
</gene>
<evidence type="ECO:0000256" key="1">
    <source>
        <dbReference type="ARBA" id="ARBA00009995"/>
    </source>
</evidence>
<keyword evidence="3" id="KW-0808">Transferase</keyword>
<dbReference type="AlphaFoldDB" id="A0A2P5FKB0"/>
<dbReference type="PANTHER" id="PTHR48048:SF45">
    <property type="entry name" value="GLYCOSYLTRANSFERASE"/>
    <property type="match status" value="1"/>
</dbReference>
<dbReference type="OrthoDB" id="5835829at2759"/>
<dbReference type="InterPro" id="IPR050481">
    <property type="entry name" value="UDP-glycosyltransf_plant"/>
</dbReference>
<evidence type="ECO:0000313" key="3">
    <source>
        <dbReference type="EMBL" id="PON98230.1"/>
    </source>
</evidence>
<sequence length="97" mass="11022">MFHFQALYDENGVDPTEFKDDVVTEFVMPSFAEPVPATALPNSLVLNGWAQLLFHHTRRTREAKGILVNSFTELESHAFRSLSNGETPLLSILWDPY</sequence>
<dbReference type="PANTHER" id="PTHR48048">
    <property type="entry name" value="GLYCOSYLTRANSFERASE"/>
    <property type="match status" value="1"/>
</dbReference>
<evidence type="ECO:0000313" key="4">
    <source>
        <dbReference type="Proteomes" id="UP000237000"/>
    </source>
</evidence>
<keyword evidence="4" id="KW-1185">Reference proteome</keyword>
<dbReference type="Gene3D" id="3.40.50.2000">
    <property type="entry name" value="Glycogen Phosphorylase B"/>
    <property type="match status" value="1"/>
</dbReference>
<evidence type="ECO:0000256" key="2">
    <source>
        <dbReference type="ARBA" id="ARBA00022676"/>
    </source>
</evidence>
<reference evidence="4" key="1">
    <citation type="submission" date="2016-06" db="EMBL/GenBank/DDBJ databases">
        <title>Parallel loss of symbiosis genes in relatives of nitrogen-fixing non-legume Parasponia.</title>
        <authorList>
            <person name="Van Velzen R."/>
            <person name="Holmer R."/>
            <person name="Bu F."/>
            <person name="Rutten L."/>
            <person name="Van Zeijl A."/>
            <person name="Liu W."/>
            <person name="Santuari L."/>
            <person name="Cao Q."/>
            <person name="Sharma T."/>
            <person name="Shen D."/>
            <person name="Roswanjaya Y."/>
            <person name="Wardhani T."/>
            <person name="Kalhor M.S."/>
            <person name="Jansen J."/>
            <person name="Van den Hoogen J."/>
            <person name="Gungor B."/>
            <person name="Hartog M."/>
            <person name="Hontelez J."/>
            <person name="Verver J."/>
            <person name="Yang W.-C."/>
            <person name="Schijlen E."/>
            <person name="Repin R."/>
            <person name="Schilthuizen M."/>
            <person name="Schranz E."/>
            <person name="Heidstra R."/>
            <person name="Miyata K."/>
            <person name="Fedorova E."/>
            <person name="Kohlen W."/>
            <person name="Bisseling T."/>
            <person name="Smit S."/>
            <person name="Geurts R."/>
        </authorList>
    </citation>
    <scope>NUCLEOTIDE SEQUENCE [LARGE SCALE GENOMIC DNA]</scope>
    <source>
        <strain evidence="4">cv. RG33-2</strain>
    </source>
</reference>
<name>A0A2P5FKB0_TREOI</name>
<protein>
    <submittedName>
        <fullName evidence="3">UDP-glucuronosyl/UDP-glucosyltransferase</fullName>
    </submittedName>
</protein>
<dbReference type="EMBL" id="JXTC01000026">
    <property type="protein sequence ID" value="PON98230.1"/>
    <property type="molecule type" value="Genomic_DNA"/>
</dbReference>
<dbReference type="InParanoid" id="A0A2P5FKB0"/>
<dbReference type="Proteomes" id="UP000237000">
    <property type="component" value="Unassembled WGS sequence"/>
</dbReference>
<keyword evidence="2" id="KW-0328">Glycosyltransferase</keyword>
<comment type="similarity">
    <text evidence="1">Belongs to the UDP-glycosyltransferase family.</text>
</comment>
<dbReference type="GO" id="GO:0035251">
    <property type="term" value="F:UDP-glucosyltransferase activity"/>
    <property type="evidence" value="ECO:0007669"/>
    <property type="project" value="InterPro"/>
</dbReference>
<comment type="caution">
    <text evidence="3">The sequence shown here is derived from an EMBL/GenBank/DDBJ whole genome shotgun (WGS) entry which is preliminary data.</text>
</comment>
<accession>A0A2P5FKB0</accession>
<proteinExistence type="inferred from homology"/>